<dbReference type="AlphaFoldDB" id="J9CRB6"/>
<organism evidence="2">
    <name type="scientific">gut metagenome</name>
    <dbReference type="NCBI Taxonomy" id="749906"/>
    <lineage>
        <taxon>unclassified sequences</taxon>
        <taxon>metagenomes</taxon>
        <taxon>organismal metagenomes</taxon>
    </lineage>
</organism>
<reference evidence="2" key="1">
    <citation type="journal article" date="2012" name="PLoS ONE">
        <title>Gene sets for utilization of primary and secondary nutrition supplies in the distal gut of endangered iberian lynx.</title>
        <authorList>
            <person name="Alcaide M."/>
            <person name="Messina E."/>
            <person name="Richter M."/>
            <person name="Bargiela R."/>
            <person name="Peplies J."/>
            <person name="Huws S.A."/>
            <person name="Newbold C.J."/>
            <person name="Golyshin P.N."/>
            <person name="Simon M.A."/>
            <person name="Lopez G."/>
            <person name="Yakimov M.M."/>
            <person name="Ferrer M."/>
        </authorList>
    </citation>
    <scope>NUCLEOTIDE SEQUENCE</scope>
</reference>
<comment type="caution">
    <text evidence="2">The sequence shown here is derived from an EMBL/GenBank/DDBJ whole genome shotgun (WGS) entry which is preliminary data.</text>
</comment>
<proteinExistence type="predicted"/>
<protein>
    <submittedName>
        <fullName evidence="2">Uncharacterized protein</fullName>
    </submittedName>
</protein>
<sequence>MYNAFHIDTPKNPLSFPANQKKRDQDGDNGKQTKAMKEPTDTP</sequence>
<gene>
    <name evidence="2" type="ORF">EVA_09173</name>
</gene>
<name>J9CRB6_9ZZZZ</name>
<feature type="region of interest" description="Disordered" evidence="1">
    <location>
        <begin position="1"/>
        <end position="43"/>
    </location>
</feature>
<evidence type="ECO:0000313" key="2">
    <source>
        <dbReference type="EMBL" id="EJX02716.1"/>
    </source>
</evidence>
<dbReference type="EMBL" id="AMCI01002433">
    <property type="protein sequence ID" value="EJX02716.1"/>
    <property type="molecule type" value="Genomic_DNA"/>
</dbReference>
<evidence type="ECO:0000256" key="1">
    <source>
        <dbReference type="SAM" id="MobiDB-lite"/>
    </source>
</evidence>
<accession>J9CRB6</accession>
<feature type="compositionally biased region" description="Basic and acidic residues" evidence="1">
    <location>
        <begin position="21"/>
        <end position="43"/>
    </location>
</feature>